<evidence type="ECO:0000259" key="16">
    <source>
        <dbReference type="PROSITE" id="PS51449"/>
    </source>
</evidence>
<dbReference type="EC" id="2.8.4.5" evidence="3"/>
<dbReference type="InterPro" id="IPR006467">
    <property type="entry name" value="MiaB-like_bact"/>
</dbReference>
<dbReference type="CDD" id="cd01335">
    <property type="entry name" value="Radical_SAM"/>
    <property type="match status" value="1"/>
</dbReference>
<evidence type="ECO:0000256" key="5">
    <source>
        <dbReference type="ARBA" id="ARBA00022490"/>
    </source>
</evidence>
<evidence type="ECO:0000256" key="2">
    <source>
        <dbReference type="ARBA" id="ARBA00002399"/>
    </source>
</evidence>
<dbReference type="RefSeq" id="WP_121010514.1">
    <property type="nucleotide sequence ID" value="NZ_RCCJ01000001.1"/>
</dbReference>
<dbReference type="Pfam" id="PF04055">
    <property type="entry name" value="Radical_SAM"/>
    <property type="match status" value="1"/>
</dbReference>
<dbReference type="InterPro" id="IPR005839">
    <property type="entry name" value="Methylthiotransferase"/>
</dbReference>
<evidence type="ECO:0000256" key="1">
    <source>
        <dbReference type="ARBA" id="ARBA00001966"/>
    </source>
</evidence>
<dbReference type="SFLD" id="SFLDS00029">
    <property type="entry name" value="Radical_SAM"/>
    <property type="match status" value="1"/>
</dbReference>
<dbReference type="SMART" id="SM00729">
    <property type="entry name" value="Elp3"/>
    <property type="match status" value="1"/>
</dbReference>
<dbReference type="AlphaFoldDB" id="A0A497XQP3"/>
<sequence>MRVSFYTLGCRMNQFDTDLMRSKFIESGYEVVSFEELADIYIVNTCTVTTGGDRSSRQALYQAKRRNPKAVVVATGCYAQVKPQELTSLNEVDLVVGNTHKSEILKLVEEFLEKKNKKAVVGEIFRQNELKNFDTVLYFEESRPFLKVQEGCNKFCTFCVIPFARGKVRSAPKEKVIEQVKLLADRGFEEVVLSGTQLSQYGWDIDSSLHELLLDLLKVEGIKLIRLSSMHIKELSKELIELIATEDRIAPHFHLSLQSGSDRILALMERGYTREDYLRVVNLILESRSESAIGTDIIVGFPTESDKDFEDTYRFVEELPFAYLHVFPYSDRPFTKASKLKGKVQERVKKERVRALNKLDSEKRTEFYRKNLGRKLRATVLGNGKLLTENYISVERSTYAPPGRVVEVTL</sequence>
<dbReference type="PROSITE" id="PS51918">
    <property type="entry name" value="RADICAL_SAM"/>
    <property type="match status" value="1"/>
</dbReference>
<dbReference type="InterPro" id="IPR007197">
    <property type="entry name" value="rSAM"/>
</dbReference>
<evidence type="ECO:0000256" key="14">
    <source>
        <dbReference type="ARBA" id="ARBA00061574"/>
    </source>
</evidence>
<dbReference type="SFLD" id="SFLDG01082">
    <property type="entry name" value="B12-binding_domain_containing"/>
    <property type="match status" value="1"/>
</dbReference>
<dbReference type="InterPro" id="IPR023404">
    <property type="entry name" value="rSAM_horseshoe"/>
</dbReference>
<keyword evidence="11" id="KW-0411">Iron-sulfur</keyword>
<evidence type="ECO:0000256" key="7">
    <source>
        <dbReference type="ARBA" id="ARBA00022691"/>
    </source>
</evidence>
<comment type="catalytic activity">
    <reaction evidence="13">
        <text>N(6)-L-threonylcarbamoyladenosine(37) in tRNA + (sulfur carrier)-SH + AH2 + 2 S-adenosyl-L-methionine = 2-methylsulfanyl-N(6)-L-threonylcarbamoyladenosine(37) in tRNA + (sulfur carrier)-H + 5'-deoxyadenosine + L-methionine + A + S-adenosyl-L-homocysteine + 2 H(+)</text>
        <dbReference type="Rhea" id="RHEA:37075"/>
        <dbReference type="Rhea" id="RHEA-COMP:10163"/>
        <dbReference type="Rhea" id="RHEA-COMP:11092"/>
        <dbReference type="Rhea" id="RHEA-COMP:14737"/>
        <dbReference type="Rhea" id="RHEA-COMP:14739"/>
        <dbReference type="ChEBI" id="CHEBI:13193"/>
        <dbReference type="ChEBI" id="CHEBI:15378"/>
        <dbReference type="ChEBI" id="CHEBI:17319"/>
        <dbReference type="ChEBI" id="CHEBI:17499"/>
        <dbReference type="ChEBI" id="CHEBI:29917"/>
        <dbReference type="ChEBI" id="CHEBI:57844"/>
        <dbReference type="ChEBI" id="CHEBI:57856"/>
        <dbReference type="ChEBI" id="CHEBI:59789"/>
        <dbReference type="ChEBI" id="CHEBI:64428"/>
        <dbReference type="ChEBI" id="CHEBI:74418"/>
        <dbReference type="ChEBI" id="CHEBI:74420"/>
        <dbReference type="EC" id="2.8.4.5"/>
    </reaction>
</comment>
<keyword evidence="9" id="KW-0479">Metal-binding</keyword>
<keyword evidence="7" id="KW-0949">S-adenosyl-L-methionine</keyword>
<gene>
    <name evidence="18" type="ORF">BCF55_0878</name>
</gene>
<dbReference type="Gene3D" id="3.40.50.12160">
    <property type="entry name" value="Methylthiotransferase, N-terminal domain"/>
    <property type="match status" value="1"/>
</dbReference>
<evidence type="ECO:0000256" key="3">
    <source>
        <dbReference type="ARBA" id="ARBA00013273"/>
    </source>
</evidence>
<evidence type="ECO:0000256" key="15">
    <source>
        <dbReference type="ARBA" id="ARBA00069898"/>
    </source>
</evidence>
<dbReference type="PROSITE" id="PS51449">
    <property type="entry name" value="MTTASE_N"/>
    <property type="match status" value="1"/>
</dbReference>
<keyword evidence="8" id="KW-0819">tRNA processing</keyword>
<comment type="cofactor">
    <cofactor evidence="1">
        <name>[4Fe-4S] cluster</name>
        <dbReference type="ChEBI" id="CHEBI:49883"/>
    </cofactor>
</comment>
<feature type="domain" description="MTTase N-terminal" evidence="16">
    <location>
        <begin position="1"/>
        <end position="113"/>
    </location>
</feature>
<dbReference type="PANTHER" id="PTHR11918">
    <property type="entry name" value="RADICAL SAM PROTEINS"/>
    <property type="match status" value="1"/>
</dbReference>
<dbReference type="EMBL" id="RCCJ01000001">
    <property type="protein sequence ID" value="RLJ70601.1"/>
    <property type="molecule type" value="Genomic_DNA"/>
</dbReference>
<dbReference type="PANTHER" id="PTHR11918:SF45">
    <property type="entry name" value="THREONYLCARBAMOYLADENOSINE TRNA METHYLTHIOTRANSFERASE"/>
    <property type="match status" value="1"/>
</dbReference>
<protein>
    <recommendedName>
        <fullName evidence="15">Threonylcarbamoyladenosine tRNA methylthiotransferase MtaB</fullName>
        <ecNumber evidence="3">2.8.4.5</ecNumber>
    </recommendedName>
    <alternativeName>
        <fullName evidence="12">tRNA-t(6)A37 methylthiotransferase</fullName>
    </alternativeName>
</protein>
<accession>A0A497XQP3</accession>
<dbReference type="InterPro" id="IPR006638">
    <property type="entry name" value="Elp3/MiaA/NifB-like_rSAM"/>
</dbReference>
<dbReference type="InterPro" id="IPR058240">
    <property type="entry name" value="rSAM_sf"/>
</dbReference>
<evidence type="ECO:0000256" key="10">
    <source>
        <dbReference type="ARBA" id="ARBA00023004"/>
    </source>
</evidence>
<keyword evidence="10" id="KW-0408">Iron</keyword>
<feature type="domain" description="Radical SAM core" evidence="17">
    <location>
        <begin position="138"/>
        <end position="366"/>
    </location>
</feature>
<keyword evidence="19" id="KW-1185">Reference proteome</keyword>
<dbReference type="GO" id="GO:0051539">
    <property type="term" value="F:4 iron, 4 sulfur cluster binding"/>
    <property type="evidence" value="ECO:0007669"/>
    <property type="project" value="UniProtKB-KW"/>
</dbReference>
<name>A0A497XQP3_9AQUI</name>
<proteinExistence type="inferred from homology"/>
<evidence type="ECO:0000256" key="6">
    <source>
        <dbReference type="ARBA" id="ARBA00022679"/>
    </source>
</evidence>
<evidence type="ECO:0000313" key="18">
    <source>
        <dbReference type="EMBL" id="RLJ70601.1"/>
    </source>
</evidence>
<dbReference type="Gene3D" id="3.80.30.20">
    <property type="entry name" value="tm_1862 like domain"/>
    <property type="match status" value="1"/>
</dbReference>
<dbReference type="InterPro" id="IPR020612">
    <property type="entry name" value="Methylthiotransferase_CS"/>
</dbReference>
<dbReference type="Pfam" id="PF00919">
    <property type="entry name" value="UPF0004"/>
    <property type="match status" value="1"/>
</dbReference>
<dbReference type="SUPFAM" id="SSF102114">
    <property type="entry name" value="Radical SAM enzymes"/>
    <property type="match status" value="1"/>
</dbReference>
<evidence type="ECO:0000256" key="4">
    <source>
        <dbReference type="ARBA" id="ARBA00022485"/>
    </source>
</evidence>
<organism evidence="18 19">
    <name type="scientific">Hydrogenivirga caldilitoris</name>
    <dbReference type="NCBI Taxonomy" id="246264"/>
    <lineage>
        <taxon>Bacteria</taxon>
        <taxon>Pseudomonadati</taxon>
        <taxon>Aquificota</taxon>
        <taxon>Aquificia</taxon>
        <taxon>Aquificales</taxon>
        <taxon>Aquificaceae</taxon>
        <taxon>Hydrogenivirga</taxon>
    </lineage>
</organism>
<dbReference type="NCBIfam" id="TIGR00089">
    <property type="entry name" value="MiaB/RimO family radical SAM methylthiotransferase"/>
    <property type="match status" value="1"/>
</dbReference>
<dbReference type="GO" id="GO:0046872">
    <property type="term" value="F:metal ion binding"/>
    <property type="evidence" value="ECO:0007669"/>
    <property type="project" value="UniProtKB-KW"/>
</dbReference>
<evidence type="ECO:0000256" key="9">
    <source>
        <dbReference type="ARBA" id="ARBA00022723"/>
    </source>
</evidence>
<comment type="similarity">
    <text evidence="14">Belongs to the methylthiotransferase family. MtaB subfamily.</text>
</comment>
<reference evidence="18 19" key="1">
    <citation type="submission" date="2018-10" db="EMBL/GenBank/DDBJ databases">
        <title>Genomic Encyclopedia of Archaeal and Bacterial Type Strains, Phase II (KMG-II): from individual species to whole genera.</title>
        <authorList>
            <person name="Goeker M."/>
        </authorList>
    </citation>
    <scope>NUCLEOTIDE SEQUENCE [LARGE SCALE GENOMIC DNA]</scope>
    <source>
        <strain evidence="18 19">DSM 16510</strain>
    </source>
</reference>
<keyword evidence="5" id="KW-0963">Cytoplasm</keyword>
<dbReference type="PROSITE" id="PS01278">
    <property type="entry name" value="MTTASE_RADICAL"/>
    <property type="match status" value="1"/>
</dbReference>
<dbReference type="Proteomes" id="UP000267841">
    <property type="component" value="Unassembled WGS sequence"/>
</dbReference>
<comment type="caution">
    <text evidence="18">The sequence shown here is derived from an EMBL/GenBank/DDBJ whole genome shotgun (WGS) entry which is preliminary data.</text>
</comment>
<evidence type="ECO:0000313" key="19">
    <source>
        <dbReference type="Proteomes" id="UP000267841"/>
    </source>
</evidence>
<dbReference type="GO" id="GO:0035598">
    <property type="term" value="F:tRNA (N(6)-L-threonylcarbamoyladenosine(37)-C(2))-methylthiotransferase activity"/>
    <property type="evidence" value="ECO:0007669"/>
    <property type="project" value="UniProtKB-EC"/>
</dbReference>
<dbReference type="OrthoDB" id="9805215at2"/>
<evidence type="ECO:0000256" key="12">
    <source>
        <dbReference type="ARBA" id="ARBA00031213"/>
    </source>
</evidence>
<dbReference type="FunFam" id="3.80.30.20:FF:000001">
    <property type="entry name" value="tRNA-2-methylthio-N(6)-dimethylallyladenosine synthase 2"/>
    <property type="match status" value="1"/>
</dbReference>
<keyword evidence="4" id="KW-0004">4Fe-4S</keyword>
<dbReference type="NCBIfam" id="TIGR01579">
    <property type="entry name" value="MiaB-like-C"/>
    <property type="match status" value="1"/>
</dbReference>
<dbReference type="InterPro" id="IPR013848">
    <property type="entry name" value="Methylthiotransferase_N"/>
</dbReference>
<comment type="function">
    <text evidence="2">Catalyzes the methylthiolation of N6-threonylcarbamoyladenosine (t(6)A), leading to the formation of 2-methylthio-N6-threonylcarbamoyladenosine (ms(2)t(6)A) at position 37 in tRNAs that read codons beginning with adenine.</text>
</comment>
<dbReference type="InterPro" id="IPR038135">
    <property type="entry name" value="Methylthiotransferase_N_sf"/>
</dbReference>
<dbReference type="FunFam" id="3.40.50.12160:FF:000004">
    <property type="entry name" value="Threonylcarbamoyladenosine tRNA methylthiotransferase MtaB"/>
    <property type="match status" value="1"/>
</dbReference>
<dbReference type="SFLD" id="SFLDG01061">
    <property type="entry name" value="methylthiotransferase"/>
    <property type="match status" value="1"/>
</dbReference>
<evidence type="ECO:0000259" key="17">
    <source>
        <dbReference type="PROSITE" id="PS51918"/>
    </source>
</evidence>
<evidence type="ECO:0000256" key="13">
    <source>
        <dbReference type="ARBA" id="ARBA00051661"/>
    </source>
</evidence>
<evidence type="ECO:0000256" key="11">
    <source>
        <dbReference type="ARBA" id="ARBA00023014"/>
    </source>
</evidence>
<evidence type="ECO:0000256" key="8">
    <source>
        <dbReference type="ARBA" id="ARBA00022694"/>
    </source>
</evidence>
<keyword evidence="6 18" id="KW-0808">Transferase</keyword>